<evidence type="ECO:0000259" key="4">
    <source>
        <dbReference type="Pfam" id="PF13613"/>
    </source>
</evidence>
<sequence length="252" mass="27971">MLVYPSSIDLSSRTLRFLTGQLTARRQDIGTRWRRLPAARQALLALAHLRCGDTYTQLAAAFGIGIATVYRYIREAIASLSALAPSLTDAMKTIQKKAFVILDGTLLPIDRIAADTPYYSGKHKRHGMNVQVLTDPFGRLLWASPALPGSTHDLTAARQHGIIDDLTDAGLKCWADKAYQGAGGPVRVPFRGRRLKRWKRHHNTTHAKIRCLGEQAMAALKGWRLLRELRCSTNRITNIVKAILALHHHASA</sequence>
<dbReference type="Pfam" id="PF13613">
    <property type="entry name" value="HTH_Tnp_4"/>
    <property type="match status" value="1"/>
</dbReference>
<dbReference type="InterPro" id="IPR027806">
    <property type="entry name" value="HARBI1_dom"/>
</dbReference>
<dbReference type="KEGG" id="ska:CP970_06175"/>
<dbReference type="Proteomes" id="UP000325529">
    <property type="component" value="Chromosome"/>
</dbReference>
<keyword evidence="2" id="KW-0479">Metal-binding</keyword>
<evidence type="ECO:0000313" key="6">
    <source>
        <dbReference type="EMBL" id="QEU97127.1"/>
    </source>
</evidence>
<evidence type="ECO:0000313" key="7">
    <source>
        <dbReference type="Proteomes" id="UP000325529"/>
    </source>
</evidence>
<dbReference type="OrthoDB" id="3699454at2"/>
<dbReference type="InterPro" id="IPR027805">
    <property type="entry name" value="Transposase_HTH_dom"/>
</dbReference>
<proteinExistence type="predicted"/>
<dbReference type="GO" id="GO:0046872">
    <property type="term" value="F:metal ion binding"/>
    <property type="evidence" value="ECO:0007669"/>
    <property type="project" value="UniProtKB-KW"/>
</dbReference>
<dbReference type="EMBL" id="CP023699">
    <property type="protein sequence ID" value="QEU97127.1"/>
    <property type="molecule type" value="Genomic_DNA"/>
</dbReference>
<evidence type="ECO:0000313" key="5">
    <source>
        <dbReference type="EMBL" id="BAE95520.1"/>
    </source>
</evidence>
<gene>
    <name evidence="6" type="ORF">CP970_06175</name>
</gene>
<organism evidence="5">
    <name type="scientific">Streptomyces kanamyceticus</name>
    <dbReference type="NCBI Taxonomy" id="1967"/>
    <lineage>
        <taxon>Bacteria</taxon>
        <taxon>Bacillati</taxon>
        <taxon>Actinomycetota</taxon>
        <taxon>Actinomycetes</taxon>
        <taxon>Kitasatosporales</taxon>
        <taxon>Streptomycetaceae</taxon>
        <taxon>Streptomyces</taxon>
    </lineage>
</organism>
<evidence type="ECO:0000256" key="2">
    <source>
        <dbReference type="ARBA" id="ARBA00022723"/>
    </source>
</evidence>
<protein>
    <submittedName>
        <fullName evidence="6">IS5/IS1182 family transposase</fullName>
    </submittedName>
    <submittedName>
        <fullName evidence="5">Putative IS493-like transposase</fullName>
    </submittedName>
</protein>
<reference evidence="6 7" key="2">
    <citation type="submission" date="2017-09" db="EMBL/GenBank/DDBJ databases">
        <authorList>
            <person name="Lee N."/>
            <person name="Cho B.-K."/>
        </authorList>
    </citation>
    <scope>NUCLEOTIDE SEQUENCE [LARGE SCALE GENOMIC DNA]</scope>
    <source>
        <strain evidence="6 7">ATCC 12853</strain>
    </source>
</reference>
<feature type="domain" description="Transposase Helix-turn-helix" evidence="4">
    <location>
        <begin position="35"/>
        <end position="77"/>
    </location>
</feature>
<keyword evidence="7" id="KW-1185">Reference proteome</keyword>
<evidence type="ECO:0000256" key="1">
    <source>
        <dbReference type="ARBA" id="ARBA00001968"/>
    </source>
</evidence>
<reference evidence="5" key="1">
    <citation type="journal article" date="2006" name="Proc. Natl. Acad. Sci. U.S.A.">
        <title>Amplification of the entire kanamycin biosynthetic gene cluster during empirical strain improvement of Streptomyces kanamyceticus.</title>
        <authorList>
            <person name="Yanai K."/>
            <person name="Murakami T."/>
            <person name="Bibb M."/>
        </authorList>
    </citation>
    <scope>NUCLEOTIDE SEQUENCE</scope>
    <source>
        <strain evidence="5">NBRC 13414</strain>
    </source>
</reference>
<evidence type="ECO:0000259" key="3">
    <source>
        <dbReference type="Pfam" id="PF13359"/>
    </source>
</evidence>
<accession>Q1EQK0</accession>
<name>Q1EQK0_STRKN</name>
<dbReference type="AlphaFoldDB" id="Q1EQK0"/>
<dbReference type="Pfam" id="PF13359">
    <property type="entry name" value="DDE_Tnp_4"/>
    <property type="match status" value="1"/>
</dbReference>
<comment type="cofactor">
    <cofactor evidence="1">
        <name>a divalent metal cation</name>
        <dbReference type="ChEBI" id="CHEBI:60240"/>
    </cofactor>
</comment>
<dbReference type="EMBL" id="AB254080">
    <property type="protein sequence ID" value="BAE95520.1"/>
    <property type="molecule type" value="Genomic_DNA"/>
</dbReference>
<dbReference type="RefSeq" id="WP_055555419.1">
    <property type="nucleotide sequence ID" value="NZ_CP023699.1"/>
</dbReference>
<feature type="domain" description="DDE Tnp4" evidence="3">
    <location>
        <begin position="102"/>
        <end position="247"/>
    </location>
</feature>